<evidence type="ECO:0000313" key="3">
    <source>
        <dbReference type="Proteomes" id="UP000054874"/>
    </source>
</evidence>
<keyword evidence="3" id="KW-1185">Reference proteome</keyword>
<dbReference type="SUPFAM" id="SSF49373">
    <property type="entry name" value="Invasin/intimin cell-adhesion fragments"/>
    <property type="match status" value="1"/>
</dbReference>
<dbReference type="STRING" id="290052.ASU35_15995"/>
<feature type="signal peptide" evidence="1">
    <location>
        <begin position="1"/>
        <end position="29"/>
    </location>
</feature>
<gene>
    <name evidence="2" type="ORF">ASU35_15995</name>
</gene>
<evidence type="ECO:0000313" key="2">
    <source>
        <dbReference type="EMBL" id="KSV57549.1"/>
    </source>
</evidence>
<feature type="chain" id="PRO_5039385779" description="BIG2 domain-containing protein" evidence="1">
    <location>
        <begin position="30"/>
        <end position="770"/>
    </location>
</feature>
<evidence type="ECO:0000256" key="1">
    <source>
        <dbReference type="SAM" id="SignalP"/>
    </source>
</evidence>
<dbReference type="OrthoDB" id="10014743at2"/>
<reference evidence="2 3" key="1">
    <citation type="submission" date="2015-11" db="EMBL/GenBank/DDBJ databases">
        <title>Butyribacter intestini gen. nov., sp. nov., a butyric acid-producing bacterium of the family Lachnospiraceae isolated from the human faeces.</title>
        <authorList>
            <person name="Zou Y."/>
            <person name="Xue W."/>
            <person name="Luo G."/>
            <person name="Lv M."/>
        </authorList>
    </citation>
    <scope>NUCLEOTIDE SEQUENCE [LARGE SCALE GENOMIC DNA]</scope>
    <source>
        <strain evidence="2 3">ACET-33324</strain>
    </source>
</reference>
<dbReference type="EMBL" id="LNAM01000214">
    <property type="protein sequence ID" value="KSV57549.1"/>
    <property type="molecule type" value="Genomic_DNA"/>
</dbReference>
<organism evidence="2 3">
    <name type="scientific">Acetivibrio ethanolgignens</name>
    <dbReference type="NCBI Taxonomy" id="290052"/>
    <lineage>
        <taxon>Bacteria</taxon>
        <taxon>Bacillati</taxon>
        <taxon>Bacillota</taxon>
        <taxon>Clostridia</taxon>
        <taxon>Eubacteriales</taxon>
        <taxon>Oscillospiraceae</taxon>
        <taxon>Acetivibrio</taxon>
    </lineage>
</organism>
<proteinExistence type="predicted"/>
<comment type="caution">
    <text evidence="2">The sequence shown here is derived from an EMBL/GenBank/DDBJ whole genome shotgun (WGS) entry which is preliminary data.</text>
</comment>
<sequence>MKKHSLKNLLSTSILFLSLAGGMIPGALTAPTASLFPATKAAAAEAPAFVTKRSSLYENGSGDGTYLYTIKNLKKGYTVKWSKSGAGASYVSFKKKSTPVTGRRISNQVTVDTLGSMTAKNKKVTLTAKVYDKNNKLVKKLSDSVTLKVSSTSLRIKTTKITDSLTSLSTGKSYDFDAAISPSNATSQLYWSVTDQSGSDCSWQITSEGIWTPTTNGSFTICAYTKNGASSQILSTAKITATVGSTFLSARQTARDTIAVSFSGNMKSELVLSDFSLSYLGIADSTSSLSSTGSLVSLKELSLSEDGKTAYIKAYNSLTNKGVYQLSYKGSPVSTITASSGQPVSGVILTTQVPANTYKNIDFILYDQNGVDVTSAYKHMVSFDGVVPNGYLTSSGSLQMNTLGEYASVIMTCHTSEETFTVNANIMCVAEGSSGIRTMITSTTENPVFDRSGTVSETSFYLGDTAYFHFELYDENKASVDFKNPYYSSLDTSILTITSDGKLTGKKAGTATLSVSCTVNNKQVYYKVIVTVLPRRSPAQLVLSKSNVTLSNVSEEDYGASIQVTAYDQYHNAVNLASAIAELKEKDGKAILARYDSSTGEIKLQAQGAQPGTYTYTLKLLVGGSQLTASFQVTVQAVPANGIETYLPETNTIALDTSTLTAGSEPLCFKLRLARYVNGIFAGYATLQSASVQSDAGWHSDDLTAKASSKARKIYPEDNQIILAAGYWDSSTAAAKTAAAGTYTVTLQYYEIGDNKSSELQRTQLVVVVK</sequence>
<dbReference type="AlphaFoldDB" id="A0A0V8QAC4"/>
<evidence type="ECO:0008006" key="4">
    <source>
        <dbReference type="Google" id="ProtNLM"/>
    </source>
</evidence>
<dbReference type="Gene3D" id="2.60.40.1080">
    <property type="match status" value="1"/>
</dbReference>
<protein>
    <recommendedName>
        <fullName evidence="4">BIG2 domain-containing protein</fullName>
    </recommendedName>
</protein>
<accession>A0A0V8QAC4</accession>
<dbReference type="InterPro" id="IPR008964">
    <property type="entry name" value="Invasin/intimin_cell_adhesion"/>
</dbReference>
<keyword evidence="1" id="KW-0732">Signal</keyword>
<dbReference type="RefSeq" id="WP_058354209.1">
    <property type="nucleotide sequence ID" value="NZ_CABMMD010000214.1"/>
</dbReference>
<dbReference type="Proteomes" id="UP000054874">
    <property type="component" value="Unassembled WGS sequence"/>
</dbReference>
<name>A0A0V8QAC4_9FIRM</name>